<feature type="binding site" evidence="7">
    <location>
        <position position="549"/>
    </location>
    <ligand>
        <name>[4Fe-4S] cluster</name>
        <dbReference type="ChEBI" id="CHEBI:49883"/>
    </ligand>
</feature>
<dbReference type="UniPathway" id="UPA00074">
    <property type="reaction ID" value="UER00124"/>
</dbReference>
<feature type="binding site" evidence="7">
    <location>
        <position position="552"/>
    </location>
    <ligand>
        <name>[4Fe-4S] cluster</name>
        <dbReference type="ChEBI" id="CHEBI:49883"/>
    </ligand>
</feature>
<dbReference type="GO" id="GO:0009113">
    <property type="term" value="P:purine nucleobase biosynthetic process"/>
    <property type="evidence" value="ECO:0007669"/>
    <property type="project" value="InterPro"/>
</dbReference>
<evidence type="ECO:0000313" key="10">
    <source>
        <dbReference type="Proteomes" id="UP000319817"/>
    </source>
</evidence>
<evidence type="ECO:0000256" key="6">
    <source>
        <dbReference type="ARBA" id="ARBA00022962"/>
    </source>
</evidence>
<dbReference type="GO" id="GO:0004044">
    <property type="term" value="F:amidophosphoribosyltransferase activity"/>
    <property type="evidence" value="ECO:0007669"/>
    <property type="project" value="UniProtKB-UniRule"/>
</dbReference>
<proteinExistence type="inferred from homology"/>
<dbReference type="AlphaFoldDB" id="A0A517P2J2"/>
<keyword evidence="5 7" id="KW-0658">Purine biosynthesis</keyword>
<evidence type="ECO:0000256" key="1">
    <source>
        <dbReference type="ARBA" id="ARBA00005209"/>
    </source>
</evidence>
<keyword evidence="7" id="KW-0411">Iron-sulfur</keyword>
<dbReference type="HAMAP" id="MF_01931">
    <property type="entry name" value="PurF"/>
    <property type="match status" value="1"/>
</dbReference>
<dbReference type="EMBL" id="CP036526">
    <property type="protein sequence ID" value="QDT13604.1"/>
    <property type="molecule type" value="Genomic_DNA"/>
</dbReference>
<evidence type="ECO:0000256" key="4">
    <source>
        <dbReference type="ARBA" id="ARBA00022679"/>
    </source>
</evidence>
<keyword evidence="7" id="KW-0408">Iron</keyword>
<dbReference type="GO" id="GO:0046872">
    <property type="term" value="F:metal ion binding"/>
    <property type="evidence" value="ECO:0007669"/>
    <property type="project" value="UniProtKB-KW"/>
</dbReference>
<dbReference type="SUPFAM" id="SSF53271">
    <property type="entry name" value="PRTase-like"/>
    <property type="match status" value="1"/>
</dbReference>
<feature type="binding site" evidence="7">
    <location>
        <position position="334"/>
    </location>
    <ligand>
        <name>[4Fe-4S] cluster</name>
        <dbReference type="ChEBI" id="CHEBI:49883"/>
    </ligand>
</feature>
<dbReference type="InterPro" id="IPR000836">
    <property type="entry name" value="PRTase_dom"/>
</dbReference>
<dbReference type="EC" id="2.4.2.14" evidence="7"/>
<comment type="caution">
    <text evidence="7">Lacks conserved residue(s) required for the propagation of feature annotation.</text>
</comment>
<evidence type="ECO:0000259" key="8">
    <source>
        <dbReference type="PROSITE" id="PS51278"/>
    </source>
</evidence>
<gene>
    <name evidence="7 9" type="primary">purF</name>
    <name evidence="9" type="ORF">K239x_56240</name>
</gene>
<comment type="similarity">
    <text evidence="2 7">In the C-terminal section; belongs to the purine/pyrimidine phosphoribosyltransferase family.</text>
</comment>
<evidence type="ECO:0000256" key="5">
    <source>
        <dbReference type="ARBA" id="ARBA00022755"/>
    </source>
</evidence>
<comment type="cofactor">
    <cofactor evidence="7">
        <name>[4Fe-4S] cluster</name>
        <dbReference type="ChEBI" id="CHEBI:49883"/>
    </cofactor>
    <text evidence="7">Binds 1 [4Fe-4S] cluster per subunit.</text>
</comment>
<feature type="domain" description="Glutamine amidotransferase type-2" evidence="8">
    <location>
        <begin position="64"/>
        <end position="317"/>
    </location>
</feature>
<evidence type="ECO:0000256" key="3">
    <source>
        <dbReference type="ARBA" id="ARBA00022676"/>
    </source>
</evidence>
<dbReference type="InterPro" id="IPR029055">
    <property type="entry name" value="Ntn_hydrolases_N"/>
</dbReference>
<keyword evidence="7" id="KW-0004">4Fe-4S</keyword>
<protein>
    <recommendedName>
        <fullName evidence="7">Amidophosphoribosyltransferase</fullName>
        <shortName evidence="7">ATase</shortName>
        <ecNumber evidence="7">2.4.2.14</ecNumber>
    </recommendedName>
    <alternativeName>
        <fullName evidence="7">Glutamine phosphoribosylpyrophosphate amidotransferase</fullName>
        <shortName evidence="7">GPATase</shortName>
    </alternativeName>
</protein>
<dbReference type="GO" id="GO:0006189">
    <property type="term" value="P:'de novo' IMP biosynthetic process"/>
    <property type="evidence" value="ECO:0007669"/>
    <property type="project" value="UniProtKB-UniRule"/>
</dbReference>
<feature type="binding site" evidence="7">
    <location>
        <position position="488"/>
    </location>
    <ligand>
        <name>[4Fe-4S] cluster</name>
        <dbReference type="ChEBI" id="CHEBI:49883"/>
    </ligand>
</feature>
<dbReference type="InterPro" id="IPR005854">
    <property type="entry name" value="PurF"/>
</dbReference>
<dbReference type="GO" id="GO:0051539">
    <property type="term" value="F:4 iron, 4 sulfur cluster binding"/>
    <property type="evidence" value="ECO:0007669"/>
    <property type="project" value="UniProtKB-KW"/>
</dbReference>
<dbReference type="CDD" id="cd06223">
    <property type="entry name" value="PRTases_typeI"/>
    <property type="match status" value="1"/>
</dbReference>
<dbReference type="Proteomes" id="UP000319817">
    <property type="component" value="Chromosome"/>
</dbReference>
<keyword evidence="10" id="KW-1185">Reference proteome</keyword>
<keyword evidence="3 7" id="KW-0328">Glycosyltransferase</keyword>
<keyword evidence="6 7" id="KW-0315">Glutamine amidotransferase</keyword>
<accession>A0A517P2J2</accession>
<dbReference type="Pfam" id="PF13522">
    <property type="entry name" value="GATase_6"/>
    <property type="match status" value="1"/>
</dbReference>
<evidence type="ECO:0000256" key="2">
    <source>
        <dbReference type="ARBA" id="ARBA00010138"/>
    </source>
</evidence>
<comment type="catalytic activity">
    <reaction evidence="7">
        <text>5-phospho-beta-D-ribosylamine + L-glutamate + diphosphate = 5-phospho-alpha-D-ribose 1-diphosphate + L-glutamine + H2O</text>
        <dbReference type="Rhea" id="RHEA:14905"/>
        <dbReference type="ChEBI" id="CHEBI:15377"/>
        <dbReference type="ChEBI" id="CHEBI:29985"/>
        <dbReference type="ChEBI" id="CHEBI:33019"/>
        <dbReference type="ChEBI" id="CHEBI:58017"/>
        <dbReference type="ChEBI" id="CHEBI:58359"/>
        <dbReference type="ChEBI" id="CHEBI:58681"/>
        <dbReference type="EC" id="2.4.2.14"/>
    </reaction>
</comment>
<evidence type="ECO:0000313" key="9">
    <source>
        <dbReference type="EMBL" id="QDT13604.1"/>
    </source>
</evidence>
<evidence type="ECO:0000256" key="7">
    <source>
        <dbReference type="HAMAP-Rule" id="MF_01931"/>
    </source>
</evidence>
<organism evidence="9 10">
    <name type="scientific">Stieleria marina</name>
    <dbReference type="NCBI Taxonomy" id="1930275"/>
    <lineage>
        <taxon>Bacteria</taxon>
        <taxon>Pseudomonadati</taxon>
        <taxon>Planctomycetota</taxon>
        <taxon>Planctomycetia</taxon>
        <taxon>Pirellulales</taxon>
        <taxon>Pirellulaceae</taxon>
        <taxon>Stieleria</taxon>
    </lineage>
</organism>
<dbReference type="SUPFAM" id="SSF56235">
    <property type="entry name" value="N-terminal nucleophile aminohydrolases (Ntn hydrolases)"/>
    <property type="match status" value="1"/>
</dbReference>
<sequence>MVRCRCFEFPFVWRHCQGESTALEGRLTFEANRNAIRTSACRVDSMRSSKSDESLNMSEIHHECGVAAIYHMSGCGRSPMCTDEGPRQISRLLPRMLLDIQNRGQLAAGMTTYSSDRPNLLRTRKDVGTVTEVFRLNHRAKVEALMKTYAGSAAIGHVRYATCGQDDRNYAQPFERKHIHKRKWFSFCFNGQLSNYGLLRERLLADGDHHLSLDTDTEIMLHEFGRILSNADGRMDWIDVLKQTTEGFDGAYSLALLTAEGEMIVARDPLGVKPMCYVHEGPLFAAASESVALLNLGFENEQIKSLPPGHAIIIDPKTGFRMERFAPERTPAHCFFEWIYFANVASTLDDRSVYMSRTHLGEELARAERKLDMVPLDDPDTIIVPVPDTSKAAADAMAYELSIPCREGLIRNRYAGRTFIEGGRARKAKAATKYTPLREVLEGKRIILVEDSIVRSTTMNVLLDRIRDVGGAKEIHVRVACPPIVAPCFYGIDMSTIDQLIAPKYFGIDGELTDESQQKLADDLGADTLRYLPVEAIARAIGKPADHLCRACVTGKYPTDIGQHLYQIALDNRGSKVDSQRTYEQLAEVMSQD</sequence>
<reference evidence="9 10" key="1">
    <citation type="submission" date="2019-02" db="EMBL/GenBank/DDBJ databases">
        <title>Deep-cultivation of Planctomycetes and their phenomic and genomic characterization uncovers novel biology.</title>
        <authorList>
            <person name="Wiegand S."/>
            <person name="Jogler M."/>
            <person name="Boedeker C."/>
            <person name="Pinto D."/>
            <person name="Vollmers J."/>
            <person name="Rivas-Marin E."/>
            <person name="Kohn T."/>
            <person name="Peeters S.H."/>
            <person name="Heuer A."/>
            <person name="Rast P."/>
            <person name="Oberbeckmann S."/>
            <person name="Bunk B."/>
            <person name="Jeske O."/>
            <person name="Meyerdierks A."/>
            <person name="Storesund J.E."/>
            <person name="Kallscheuer N."/>
            <person name="Luecker S."/>
            <person name="Lage O.M."/>
            <person name="Pohl T."/>
            <person name="Merkel B.J."/>
            <person name="Hornburger P."/>
            <person name="Mueller R.-W."/>
            <person name="Bruemmer F."/>
            <person name="Labrenz M."/>
            <person name="Spormann A.M."/>
            <person name="Op den Camp H."/>
            <person name="Overmann J."/>
            <person name="Amann R."/>
            <person name="Jetten M.S.M."/>
            <person name="Mascher T."/>
            <person name="Medema M.H."/>
            <person name="Devos D.P."/>
            <person name="Kaster A.-K."/>
            <person name="Ovreas L."/>
            <person name="Rohde M."/>
            <person name="Galperin M.Y."/>
            <person name="Jogler C."/>
        </authorList>
    </citation>
    <scope>NUCLEOTIDE SEQUENCE [LARGE SCALE GENOMIC DNA]</scope>
    <source>
        <strain evidence="9 10">K23_9</strain>
    </source>
</reference>
<feature type="active site" description="Nucleophile" evidence="7">
    <location>
        <position position="64"/>
    </location>
</feature>
<dbReference type="Gene3D" id="3.60.20.10">
    <property type="entry name" value="Glutamine Phosphoribosylpyrophosphate, subunit 1, domain 1"/>
    <property type="match status" value="1"/>
</dbReference>
<dbReference type="PROSITE" id="PS51278">
    <property type="entry name" value="GATASE_TYPE_2"/>
    <property type="match status" value="1"/>
</dbReference>
<name>A0A517P2J2_9BACT</name>
<comment type="pathway">
    <text evidence="1 7">Purine metabolism; IMP biosynthesis via de novo pathway; N(1)-(5-phospho-D-ribosyl)glycinamide from 5-phospho-alpha-D-ribose 1-diphosphate: step 1/2.</text>
</comment>
<dbReference type="PANTHER" id="PTHR11907">
    <property type="entry name" value="AMIDOPHOSPHORIBOSYLTRANSFERASE"/>
    <property type="match status" value="1"/>
</dbReference>
<keyword evidence="4 7" id="KW-0808">Transferase</keyword>
<dbReference type="Gene3D" id="3.40.50.2020">
    <property type="match status" value="1"/>
</dbReference>
<dbReference type="InterPro" id="IPR029057">
    <property type="entry name" value="PRTase-like"/>
</dbReference>
<keyword evidence="7" id="KW-0479">Metal-binding</keyword>
<comment type="function">
    <text evidence="7">Catalyzes the formation of phosphoribosylamine from phosphoribosylpyrophosphate (PRPP) and glutamine.</text>
</comment>
<dbReference type="InterPro" id="IPR017932">
    <property type="entry name" value="GATase_2_dom"/>
</dbReference>